<name>A0A814ND68_9BILA</name>
<comment type="caution">
    <text evidence="6">The sequence shown here is derived from an EMBL/GenBank/DDBJ whole genome shotgun (WGS) entry which is preliminary data.</text>
</comment>
<proteinExistence type="inferred from homology"/>
<dbReference type="GO" id="GO:0006508">
    <property type="term" value="P:proteolysis"/>
    <property type="evidence" value="ECO:0007669"/>
    <property type="project" value="UniProtKB-KW"/>
</dbReference>
<sequence length="237" mass="27265">QPAANSNSLNFNLRIYSSQELLNDNESFENQINYNNIITKAFNIEISRSDLNNVVTGEKFNDSILNFYLKLVCNSNQASKCISIDSLITHKVLNSSLRGLPKSLEKYNNQSFFSIFCPLFLNGNHWAIIIFDVLNKKIHYYDSIFGPDNSVISKLCSILGKYITVLNGSELWNISYNGYPKQHGNDKDCGVFVCTYAKYYAFNRPFDFNQEQITEIRKSLANEIISFEIDKKFTNNY</sequence>
<dbReference type="GO" id="GO:0005634">
    <property type="term" value="C:nucleus"/>
    <property type="evidence" value="ECO:0007669"/>
    <property type="project" value="TreeGrafter"/>
</dbReference>
<evidence type="ECO:0000256" key="4">
    <source>
        <dbReference type="ARBA" id="ARBA00022807"/>
    </source>
</evidence>
<dbReference type="SUPFAM" id="SSF54001">
    <property type="entry name" value="Cysteine proteinases"/>
    <property type="match status" value="1"/>
</dbReference>
<evidence type="ECO:0000313" key="7">
    <source>
        <dbReference type="Proteomes" id="UP000663879"/>
    </source>
</evidence>
<dbReference type="InterPro" id="IPR003653">
    <property type="entry name" value="Peptidase_C48_C"/>
</dbReference>
<dbReference type="Pfam" id="PF02902">
    <property type="entry name" value="Peptidase_C48"/>
    <property type="match status" value="1"/>
</dbReference>
<protein>
    <recommendedName>
        <fullName evidence="5">Ubiquitin-like protease family profile domain-containing protein</fullName>
    </recommendedName>
</protein>
<keyword evidence="4" id="KW-0788">Thiol protease</keyword>
<dbReference type="InterPro" id="IPR038765">
    <property type="entry name" value="Papain-like_cys_pep_sf"/>
</dbReference>
<gene>
    <name evidence="6" type="ORF">OXX778_LOCUS20714</name>
</gene>
<feature type="non-terminal residue" evidence="6">
    <location>
        <position position="1"/>
    </location>
</feature>
<dbReference type="Gene3D" id="3.40.395.10">
    <property type="entry name" value="Adenoviral Proteinase, Chain A"/>
    <property type="match status" value="1"/>
</dbReference>
<dbReference type="AlphaFoldDB" id="A0A814ND68"/>
<keyword evidence="2" id="KW-0645">Protease</keyword>
<accession>A0A814ND68</accession>
<evidence type="ECO:0000259" key="5">
    <source>
        <dbReference type="PROSITE" id="PS50600"/>
    </source>
</evidence>
<keyword evidence="3" id="KW-0378">Hydrolase</keyword>
<dbReference type="PANTHER" id="PTHR12606">
    <property type="entry name" value="SENTRIN/SUMO-SPECIFIC PROTEASE"/>
    <property type="match status" value="1"/>
</dbReference>
<keyword evidence="7" id="KW-1185">Reference proteome</keyword>
<dbReference type="Proteomes" id="UP000663879">
    <property type="component" value="Unassembled WGS sequence"/>
</dbReference>
<evidence type="ECO:0000256" key="3">
    <source>
        <dbReference type="ARBA" id="ARBA00022801"/>
    </source>
</evidence>
<dbReference type="GO" id="GO:0016926">
    <property type="term" value="P:protein desumoylation"/>
    <property type="evidence" value="ECO:0007669"/>
    <property type="project" value="TreeGrafter"/>
</dbReference>
<evidence type="ECO:0000256" key="1">
    <source>
        <dbReference type="ARBA" id="ARBA00005234"/>
    </source>
</evidence>
<dbReference type="PROSITE" id="PS50600">
    <property type="entry name" value="ULP_PROTEASE"/>
    <property type="match status" value="1"/>
</dbReference>
<evidence type="ECO:0000256" key="2">
    <source>
        <dbReference type="ARBA" id="ARBA00022670"/>
    </source>
</evidence>
<dbReference type="PANTHER" id="PTHR12606:SF1">
    <property type="entry name" value="UBIQUITIN-LIKE-SPECIFIC PROTEASE 1A"/>
    <property type="match status" value="1"/>
</dbReference>
<reference evidence="6" key="1">
    <citation type="submission" date="2021-02" db="EMBL/GenBank/DDBJ databases">
        <authorList>
            <person name="Nowell W R."/>
        </authorList>
    </citation>
    <scope>NUCLEOTIDE SEQUENCE</scope>
    <source>
        <strain evidence="6">Ploen Becks lab</strain>
    </source>
</reference>
<evidence type="ECO:0000313" key="6">
    <source>
        <dbReference type="EMBL" id="CAF1091943.1"/>
    </source>
</evidence>
<dbReference type="OrthoDB" id="6612333at2759"/>
<dbReference type="GO" id="GO:0016929">
    <property type="term" value="F:deSUMOylase activity"/>
    <property type="evidence" value="ECO:0007669"/>
    <property type="project" value="TreeGrafter"/>
</dbReference>
<feature type="domain" description="Ubiquitin-like protease family profile" evidence="5">
    <location>
        <begin position="44"/>
        <end position="200"/>
    </location>
</feature>
<comment type="similarity">
    <text evidence="1">Belongs to the peptidase C48 family.</text>
</comment>
<organism evidence="6 7">
    <name type="scientific">Brachionus calyciflorus</name>
    <dbReference type="NCBI Taxonomy" id="104777"/>
    <lineage>
        <taxon>Eukaryota</taxon>
        <taxon>Metazoa</taxon>
        <taxon>Spiralia</taxon>
        <taxon>Gnathifera</taxon>
        <taxon>Rotifera</taxon>
        <taxon>Eurotatoria</taxon>
        <taxon>Monogononta</taxon>
        <taxon>Pseudotrocha</taxon>
        <taxon>Ploima</taxon>
        <taxon>Brachionidae</taxon>
        <taxon>Brachionus</taxon>
    </lineage>
</organism>
<dbReference type="EMBL" id="CAJNOC010007094">
    <property type="protein sequence ID" value="CAF1091943.1"/>
    <property type="molecule type" value="Genomic_DNA"/>
</dbReference>